<gene>
    <name evidence="2" type="ORF">QBC34DRAFT_117440</name>
</gene>
<keyword evidence="3" id="KW-1185">Reference proteome</keyword>
<evidence type="ECO:0000313" key="3">
    <source>
        <dbReference type="Proteomes" id="UP001321760"/>
    </source>
</evidence>
<reference evidence="2" key="2">
    <citation type="submission" date="2023-05" db="EMBL/GenBank/DDBJ databases">
        <authorList>
            <consortium name="Lawrence Berkeley National Laboratory"/>
            <person name="Steindorff A."/>
            <person name="Hensen N."/>
            <person name="Bonometti L."/>
            <person name="Westerberg I."/>
            <person name="Brannstrom I.O."/>
            <person name="Guillou S."/>
            <person name="Cros-Aarteil S."/>
            <person name="Calhoun S."/>
            <person name="Haridas S."/>
            <person name="Kuo A."/>
            <person name="Mondo S."/>
            <person name="Pangilinan J."/>
            <person name="Riley R."/>
            <person name="Labutti K."/>
            <person name="Andreopoulos B."/>
            <person name="Lipzen A."/>
            <person name="Chen C."/>
            <person name="Yanf M."/>
            <person name="Daum C."/>
            <person name="Ng V."/>
            <person name="Clum A."/>
            <person name="Ohm R."/>
            <person name="Martin F."/>
            <person name="Silar P."/>
            <person name="Natvig D."/>
            <person name="Lalanne C."/>
            <person name="Gautier V."/>
            <person name="Ament-Velasquez S.L."/>
            <person name="Kruys A."/>
            <person name="Hutchinson M.I."/>
            <person name="Powell A.J."/>
            <person name="Barry K."/>
            <person name="Miller A.N."/>
            <person name="Grigoriev I.V."/>
            <person name="Debuchy R."/>
            <person name="Gladieux P."/>
            <person name="Thoren M.H."/>
            <person name="Johannesson H."/>
        </authorList>
    </citation>
    <scope>NUCLEOTIDE SEQUENCE</scope>
    <source>
        <strain evidence="2">PSN243</strain>
    </source>
</reference>
<dbReference type="Proteomes" id="UP001321760">
    <property type="component" value="Unassembled WGS sequence"/>
</dbReference>
<dbReference type="Gene3D" id="1.10.510.10">
    <property type="entry name" value="Transferase(Phosphotransferase) domain 1"/>
    <property type="match status" value="1"/>
</dbReference>
<sequence>MHATLYEYTDQPAADDARERLDPIQLIKNRNIHKPLMSFETAPLGRYYVLFPWTDCGSLEELMTAGYWTPPSSEVFSWGLRQMVSLMDGLKALHDINVRHRALCPTNILLVGRPGSVTKERRLVIAGLQPKPLREMGKVTYFRTVTNSRDKSVAGTVEDVRYQDDARTLHPIRGHGGPFSRKSDVWSIGVIFLEFIIWLFQGVEAIDNFRESSGEINFDGYEVKLQADGENEVFSRALGTLREVPRCAAGTVWRDLIDILDNSVLAEESSRYTSAELHARVEKMAMDAKADHSYVFNGQPVKTLCFKPGNPDTESTQTKYLSVGGNWY</sequence>
<protein>
    <recommendedName>
        <fullName evidence="1">Protein kinase domain-containing protein</fullName>
    </recommendedName>
</protein>
<dbReference type="PROSITE" id="PS50011">
    <property type="entry name" value="PROTEIN_KINASE_DOM"/>
    <property type="match status" value="1"/>
</dbReference>
<dbReference type="GO" id="GO:0005524">
    <property type="term" value="F:ATP binding"/>
    <property type="evidence" value="ECO:0007669"/>
    <property type="project" value="InterPro"/>
</dbReference>
<dbReference type="GO" id="GO:0004672">
    <property type="term" value="F:protein kinase activity"/>
    <property type="evidence" value="ECO:0007669"/>
    <property type="project" value="InterPro"/>
</dbReference>
<evidence type="ECO:0000313" key="2">
    <source>
        <dbReference type="EMBL" id="KAK4448301.1"/>
    </source>
</evidence>
<reference evidence="2" key="1">
    <citation type="journal article" date="2023" name="Mol. Phylogenet. Evol.">
        <title>Genome-scale phylogeny and comparative genomics of the fungal order Sordariales.</title>
        <authorList>
            <person name="Hensen N."/>
            <person name="Bonometti L."/>
            <person name="Westerberg I."/>
            <person name="Brannstrom I.O."/>
            <person name="Guillou S."/>
            <person name="Cros-Aarteil S."/>
            <person name="Calhoun S."/>
            <person name="Haridas S."/>
            <person name="Kuo A."/>
            <person name="Mondo S."/>
            <person name="Pangilinan J."/>
            <person name="Riley R."/>
            <person name="LaButti K."/>
            <person name="Andreopoulos B."/>
            <person name="Lipzen A."/>
            <person name="Chen C."/>
            <person name="Yan M."/>
            <person name="Daum C."/>
            <person name="Ng V."/>
            <person name="Clum A."/>
            <person name="Steindorff A."/>
            <person name="Ohm R.A."/>
            <person name="Martin F."/>
            <person name="Silar P."/>
            <person name="Natvig D.O."/>
            <person name="Lalanne C."/>
            <person name="Gautier V."/>
            <person name="Ament-Velasquez S.L."/>
            <person name="Kruys A."/>
            <person name="Hutchinson M.I."/>
            <person name="Powell A.J."/>
            <person name="Barry K."/>
            <person name="Miller A.N."/>
            <person name="Grigoriev I.V."/>
            <person name="Debuchy R."/>
            <person name="Gladieux P."/>
            <person name="Hiltunen Thoren M."/>
            <person name="Johannesson H."/>
        </authorList>
    </citation>
    <scope>NUCLEOTIDE SEQUENCE</scope>
    <source>
        <strain evidence="2">PSN243</strain>
    </source>
</reference>
<name>A0AAV9GIZ0_9PEZI</name>
<feature type="domain" description="Protein kinase" evidence="1">
    <location>
        <begin position="1"/>
        <end position="295"/>
    </location>
</feature>
<proteinExistence type="predicted"/>
<evidence type="ECO:0000259" key="1">
    <source>
        <dbReference type="PROSITE" id="PS50011"/>
    </source>
</evidence>
<dbReference type="SUPFAM" id="SSF56112">
    <property type="entry name" value="Protein kinase-like (PK-like)"/>
    <property type="match status" value="1"/>
</dbReference>
<dbReference type="InterPro" id="IPR000719">
    <property type="entry name" value="Prot_kinase_dom"/>
</dbReference>
<dbReference type="AlphaFoldDB" id="A0AAV9GIZ0"/>
<organism evidence="2 3">
    <name type="scientific">Podospora aff. communis PSN243</name>
    <dbReference type="NCBI Taxonomy" id="3040156"/>
    <lineage>
        <taxon>Eukaryota</taxon>
        <taxon>Fungi</taxon>
        <taxon>Dikarya</taxon>
        <taxon>Ascomycota</taxon>
        <taxon>Pezizomycotina</taxon>
        <taxon>Sordariomycetes</taxon>
        <taxon>Sordariomycetidae</taxon>
        <taxon>Sordariales</taxon>
        <taxon>Podosporaceae</taxon>
        <taxon>Podospora</taxon>
    </lineage>
</organism>
<accession>A0AAV9GIZ0</accession>
<dbReference type="EMBL" id="MU865944">
    <property type="protein sequence ID" value="KAK4448301.1"/>
    <property type="molecule type" value="Genomic_DNA"/>
</dbReference>
<dbReference type="InterPro" id="IPR011009">
    <property type="entry name" value="Kinase-like_dom_sf"/>
</dbReference>
<comment type="caution">
    <text evidence="2">The sequence shown here is derived from an EMBL/GenBank/DDBJ whole genome shotgun (WGS) entry which is preliminary data.</text>
</comment>